<keyword evidence="2" id="KW-0812">Transmembrane</keyword>
<evidence type="ECO:0000256" key="1">
    <source>
        <dbReference type="SAM" id="MobiDB-lite"/>
    </source>
</evidence>
<accession>A0ABR8N1B4</accession>
<gene>
    <name evidence="3" type="ORF">H8B09_20410</name>
</gene>
<evidence type="ECO:0000256" key="2">
    <source>
        <dbReference type="SAM" id="Phobius"/>
    </source>
</evidence>
<feature type="compositionally biased region" description="Polar residues" evidence="1">
    <location>
        <begin position="36"/>
        <end position="61"/>
    </location>
</feature>
<reference evidence="3 4" key="1">
    <citation type="submission" date="2020-09" db="EMBL/GenBank/DDBJ databases">
        <title>Paenibacillus sp. strain PR3 16S rRNA gene Genome sequencing and assembly.</title>
        <authorList>
            <person name="Kim J."/>
        </authorList>
    </citation>
    <scope>NUCLEOTIDE SEQUENCE [LARGE SCALE GENOMIC DNA]</scope>
    <source>
        <strain evidence="3 4">PR3</strain>
    </source>
</reference>
<dbReference type="EMBL" id="JACXZA010000005">
    <property type="protein sequence ID" value="MBD3921142.1"/>
    <property type="molecule type" value="Genomic_DNA"/>
</dbReference>
<comment type="caution">
    <text evidence="3">The sequence shown here is derived from an EMBL/GenBank/DDBJ whole genome shotgun (WGS) entry which is preliminary data.</text>
</comment>
<evidence type="ECO:0000313" key="4">
    <source>
        <dbReference type="Proteomes" id="UP000609346"/>
    </source>
</evidence>
<sequence>MVEGWVTALVVVFGVAVAVAGVVAYLRMFRKNADSTVHPSVTSDSNSRITVPSQQLDSQLLSEDGDQKL</sequence>
<keyword evidence="2" id="KW-1133">Transmembrane helix</keyword>
<proteinExistence type="predicted"/>
<evidence type="ECO:0008006" key="5">
    <source>
        <dbReference type="Google" id="ProtNLM"/>
    </source>
</evidence>
<dbReference type="Proteomes" id="UP000609346">
    <property type="component" value="Unassembled WGS sequence"/>
</dbReference>
<keyword evidence="4" id="KW-1185">Reference proteome</keyword>
<protein>
    <recommendedName>
        <fullName evidence="5">YtzI protein</fullName>
    </recommendedName>
</protein>
<organism evidence="3 4">
    <name type="scientific">Paenibacillus terricola</name>
    <dbReference type="NCBI Taxonomy" id="2763503"/>
    <lineage>
        <taxon>Bacteria</taxon>
        <taxon>Bacillati</taxon>
        <taxon>Bacillota</taxon>
        <taxon>Bacilli</taxon>
        <taxon>Bacillales</taxon>
        <taxon>Paenibacillaceae</taxon>
        <taxon>Paenibacillus</taxon>
    </lineage>
</organism>
<dbReference type="RefSeq" id="WP_191205425.1">
    <property type="nucleotide sequence ID" value="NZ_JACXZA010000005.1"/>
</dbReference>
<feature type="region of interest" description="Disordered" evidence="1">
    <location>
        <begin position="36"/>
        <end position="69"/>
    </location>
</feature>
<name>A0ABR8N1B4_9BACL</name>
<keyword evidence="2" id="KW-0472">Membrane</keyword>
<evidence type="ECO:0000313" key="3">
    <source>
        <dbReference type="EMBL" id="MBD3921142.1"/>
    </source>
</evidence>
<feature type="transmembrane region" description="Helical" evidence="2">
    <location>
        <begin position="6"/>
        <end position="26"/>
    </location>
</feature>